<keyword evidence="1" id="KW-0812">Transmembrane</keyword>
<keyword evidence="1" id="KW-1133">Transmembrane helix</keyword>
<dbReference type="RefSeq" id="WP_307344081.1">
    <property type="nucleotide sequence ID" value="NZ_JAUSUD010000017.1"/>
</dbReference>
<feature type="transmembrane region" description="Helical" evidence="1">
    <location>
        <begin position="9"/>
        <end position="30"/>
    </location>
</feature>
<gene>
    <name evidence="2" type="ORF">J2S19_003366</name>
</gene>
<name>A0ABT9ZIH2_9BACI</name>
<evidence type="ECO:0000256" key="1">
    <source>
        <dbReference type="SAM" id="Phobius"/>
    </source>
</evidence>
<keyword evidence="3" id="KW-1185">Reference proteome</keyword>
<comment type="caution">
    <text evidence="2">The sequence shown here is derived from an EMBL/GenBank/DDBJ whole genome shotgun (WGS) entry which is preliminary data.</text>
</comment>
<feature type="transmembrane region" description="Helical" evidence="1">
    <location>
        <begin position="80"/>
        <end position="100"/>
    </location>
</feature>
<proteinExistence type="predicted"/>
<evidence type="ECO:0000313" key="2">
    <source>
        <dbReference type="EMBL" id="MDQ0232081.1"/>
    </source>
</evidence>
<feature type="transmembrane region" description="Helical" evidence="1">
    <location>
        <begin position="42"/>
        <end position="60"/>
    </location>
</feature>
<reference evidence="2 3" key="1">
    <citation type="submission" date="2023-07" db="EMBL/GenBank/DDBJ databases">
        <title>Genomic Encyclopedia of Type Strains, Phase IV (KMG-IV): sequencing the most valuable type-strain genomes for metagenomic binning, comparative biology and taxonomic classification.</title>
        <authorList>
            <person name="Goeker M."/>
        </authorList>
    </citation>
    <scope>NUCLEOTIDE SEQUENCE [LARGE SCALE GENOMIC DNA]</scope>
    <source>
        <strain evidence="2 3">DSM 29005</strain>
    </source>
</reference>
<dbReference type="Proteomes" id="UP001234495">
    <property type="component" value="Unassembled WGS sequence"/>
</dbReference>
<keyword evidence="1" id="KW-0472">Membrane</keyword>
<sequence length="158" mass="17824">MPSTKRESFYFGVMMCTGMVIVMSIYNLYISGMAGKMTINQFFIQLLIGFAIALLLDLFIVGPIAKKIAFSLPYDKSKKVFVVLSISFFMVLGMVTWMSLYGLGTAYFSNGIENSFVQNYLAIFMKNFIVALPLQLLIMGPLVRFVFMKIKGQRKVIA</sequence>
<evidence type="ECO:0000313" key="3">
    <source>
        <dbReference type="Proteomes" id="UP001234495"/>
    </source>
</evidence>
<dbReference type="Pfam" id="PF11391">
    <property type="entry name" value="DUF2798"/>
    <property type="match status" value="2"/>
</dbReference>
<protein>
    <recommendedName>
        <fullName evidence="4">DUF2798 domain-containing protein</fullName>
    </recommendedName>
</protein>
<evidence type="ECO:0008006" key="4">
    <source>
        <dbReference type="Google" id="ProtNLM"/>
    </source>
</evidence>
<accession>A0ABT9ZIH2</accession>
<dbReference type="InterPro" id="IPR021529">
    <property type="entry name" value="DUF2798"/>
</dbReference>
<organism evidence="2 3">
    <name type="scientific">Metabacillus malikii</name>
    <dbReference type="NCBI Taxonomy" id="1504265"/>
    <lineage>
        <taxon>Bacteria</taxon>
        <taxon>Bacillati</taxon>
        <taxon>Bacillota</taxon>
        <taxon>Bacilli</taxon>
        <taxon>Bacillales</taxon>
        <taxon>Bacillaceae</taxon>
        <taxon>Metabacillus</taxon>
    </lineage>
</organism>
<feature type="transmembrane region" description="Helical" evidence="1">
    <location>
        <begin position="120"/>
        <end position="147"/>
    </location>
</feature>
<dbReference type="EMBL" id="JAUSUD010000017">
    <property type="protein sequence ID" value="MDQ0232081.1"/>
    <property type="molecule type" value="Genomic_DNA"/>
</dbReference>